<name>A0ABM1A3Z6_APLCA</name>
<sequence>MKPVRILYQKTIMPVKFLEVAKEGNDSIHKVIKKIGLTDCQGRDSWREIFKEISFMGNVSYPHITKMDWAVRCKGFVAICLPLCSRESLHDARHSLNKEQIERCFVQTACALRYLHNRCAVHGDVKPGNIFVDNPTTLFSPTWGCPASWPTDKTQ</sequence>
<evidence type="ECO:0000256" key="4">
    <source>
        <dbReference type="ARBA" id="ARBA00022777"/>
    </source>
</evidence>
<keyword evidence="1" id="KW-0723">Serine/threonine-protein kinase</keyword>
<gene>
    <name evidence="8" type="primary">LOC106012313</name>
</gene>
<dbReference type="PANTHER" id="PTHR24345:SF0">
    <property type="entry name" value="CELL CYCLE SERINE_THREONINE-PROTEIN KINASE CDC5_MSD2"/>
    <property type="match status" value="1"/>
</dbReference>
<evidence type="ECO:0000256" key="5">
    <source>
        <dbReference type="ARBA" id="ARBA00022840"/>
    </source>
</evidence>
<evidence type="ECO:0000313" key="7">
    <source>
        <dbReference type="Proteomes" id="UP000694888"/>
    </source>
</evidence>
<dbReference type="InterPro" id="IPR011009">
    <property type="entry name" value="Kinase-like_dom_sf"/>
</dbReference>
<feature type="domain" description="Protein kinase" evidence="6">
    <location>
        <begin position="1"/>
        <end position="155"/>
    </location>
</feature>
<protein>
    <submittedName>
        <fullName evidence="8">Mitogen-activated protein kinase kinase 4-like</fullName>
    </submittedName>
</protein>
<keyword evidence="3" id="KW-0547">Nucleotide-binding</keyword>
<dbReference type="Gene3D" id="1.10.510.10">
    <property type="entry name" value="Transferase(Phosphotransferase) domain 1"/>
    <property type="match status" value="1"/>
</dbReference>
<dbReference type="PROSITE" id="PS50011">
    <property type="entry name" value="PROTEIN_KINASE_DOM"/>
    <property type="match status" value="1"/>
</dbReference>
<evidence type="ECO:0000259" key="6">
    <source>
        <dbReference type="PROSITE" id="PS50011"/>
    </source>
</evidence>
<proteinExistence type="predicted"/>
<keyword evidence="4" id="KW-0418">Kinase</keyword>
<evidence type="ECO:0000256" key="3">
    <source>
        <dbReference type="ARBA" id="ARBA00022741"/>
    </source>
</evidence>
<reference evidence="8" key="1">
    <citation type="submission" date="2025-08" db="UniProtKB">
        <authorList>
            <consortium name="RefSeq"/>
        </authorList>
    </citation>
    <scope>IDENTIFICATION</scope>
</reference>
<evidence type="ECO:0000256" key="1">
    <source>
        <dbReference type="ARBA" id="ARBA00022527"/>
    </source>
</evidence>
<keyword evidence="5" id="KW-0067">ATP-binding</keyword>
<dbReference type="GeneID" id="106012313"/>
<dbReference type="InterPro" id="IPR000719">
    <property type="entry name" value="Prot_kinase_dom"/>
</dbReference>
<evidence type="ECO:0000256" key="2">
    <source>
        <dbReference type="ARBA" id="ARBA00022679"/>
    </source>
</evidence>
<keyword evidence="7" id="KW-1185">Reference proteome</keyword>
<dbReference type="PANTHER" id="PTHR24345">
    <property type="entry name" value="SERINE/THREONINE-PROTEIN KINASE PLK"/>
    <property type="match status" value="1"/>
</dbReference>
<evidence type="ECO:0000313" key="8">
    <source>
        <dbReference type="RefSeq" id="XP_012940352.1"/>
    </source>
</evidence>
<dbReference type="Pfam" id="PF00069">
    <property type="entry name" value="Pkinase"/>
    <property type="match status" value="1"/>
</dbReference>
<dbReference type="Proteomes" id="UP000694888">
    <property type="component" value="Unplaced"/>
</dbReference>
<organism evidence="7 8">
    <name type="scientific">Aplysia californica</name>
    <name type="common">California sea hare</name>
    <dbReference type="NCBI Taxonomy" id="6500"/>
    <lineage>
        <taxon>Eukaryota</taxon>
        <taxon>Metazoa</taxon>
        <taxon>Spiralia</taxon>
        <taxon>Lophotrochozoa</taxon>
        <taxon>Mollusca</taxon>
        <taxon>Gastropoda</taxon>
        <taxon>Heterobranchia</taxon>
        <taxon>Euthyneura</taxon>
        <taxon>Tectipleura</taxon>
        <taxon>Aplysiida</taxon>
        <taxon>Aplysioidea</taxon>
        <taxon>Aplysiidae</taxon>
        <taxon>Aplysia</taxon>
    </lineage>
</organism>
<dbReference type="RefSeq" id="XP_012940352.1">
    <property type="nucleotide sequence ID" value="XM_013084898.1"/>
</dbReference>
<dbReference type="SUPFAM" id="SSF56112">
    <property type="entry name" value="Protein kinase-like (PK-like)"/>
    <property type="match status" value="1"/>
</dbReference>
<accession>A0ABM1A3Z6</accession>
<keyword evidence="2" id="KW-0808">Transferase</keyword>